<evidence type="ECO:0000256" key="15">
    <source>
        <dbReference type="ARBA" id="ARBA00037947"/>
    </source>
</evidence>
<comment type="subunit">
    <text evidence="5">Heterodimer of PMPCA (alpha) and PMPCB (beta) subunits, forming the mitochondrial processing protease (MPP) in which PMPCA is involved in substrate recognition and binding and PMPCB is the catalytic subunit.</text>
</comment>
<evidence type="ECO:0000313" key="19">
    <source>
        <dbReference type="EMBL" id="KAJ6224791.1"/>
    </source>
</evidence>
<dbReference type="GO" id="GO:0051604">
    <property type="term" value="P:protein maturation"/>
    <property type="evidence" value="ECO:0007669"/>
    <property type="project" value="UniProtKB-ARBA"/>
</dbReference>
<dbReference type="InterPro" id="IPR016135">
    <property type="entry name" value="UBQ-conjugating_enzyme/RWD"/>
</dbReference>
<dbReference type="Pfam" id="PF09735">
    <property type="entry name" value="Nckap1"/>
    <property type="match status" value="1"/>
</dbReference>
<dbReference type="GO" id="GO:0031209">
    <property type="term" value="C:SCAR complex"/>
    <property type="evidence" value="ECO:0007669"/>
    <property type="project" value="TreeGrafter"/>
</dbReference>
<evidence type="ECO:0000256" key="10">
    <source>
        <dbReference type="ARBA" id="ARBA00022946"/>
    </source>
</evidence>
<dbReference type="InterPro" id="IPR011765">
    <property type="entry name" value="Pept_M16_N"/>
</dbReference>
<evidence type="ECO:0000256" key="16">
    <source>
        <dbReference type="PROSITE-ProRule" id="PRU10133"/>
    </source>
</evidence>
<dbReference type="PROSITE" id="PS00143">
    <property type="entry name" value="INSULINASE"/>
    <property type="match status" value="1"/>
</dbReference>
<dbReference type="Pfam" id="PF03088">
    <property type="entry name" value="Str_synth"/>
    <property type="match status" value="1"/>
</dbReference>
<evidence type="ECO:0000256" key="1">
    <source>
        <dbReference type="ARBA" id="ARBA00002123"/>
    </source>
</evidence>
<keyword evidence="8" id="KW-0833">Ubl conjugation pathway</keyword>
<evidence type="ECO:0000256" key="11">
    <source>
        <dbReference type="ARBA" id="ARBA00023128"/>
    </source>
</evidence>
<organism evidence="19 20">
    <name type="scientific">Blomia tropicalis</name>
    <name type="common">Mite</name>
    <dbReference type="NCBI Taxonomy" id="40697"/>
    <lineage>
        <taxon>Eukaryota</taxon>
        <taxon>Metazoa</taxon>
        <taxon>Ecdysozoa</taxon>
        <taxon>Arthropoda</taxon>
        <taxon>Chelicerata</taxon>
        <taxon>Arachnida</taxon>
        <taxon>Acari</taxon>
        <taxon>Acariformes</taxon>
        <taxon>Sarcoptiformes</taxon>
        <taxon>Astigmata</taxon>
        <taxon>Glycyphagoidea</taxon>
        <taxon>Echimyopodidae</taxon>
        <taxon>Blomia</taxon>
    </lineage>
</organism>
<keyword evidence="7" id="KW-0808">Transferase</keyword>
<dbReference type="GO" id="GO:0030866">
    <property type="term" value="P:cortical actin cytoskeleton organization"/>
    <property type="evidence" value="ECO:0007669"/>
    <property type="project" value="TreeGrafter"/>
</dbReference>
<dbReference type="SMART" id="SM00212">
    <property type="entry name" value="UBCc"/>
    <property type="match status" value="1"/>
</dbReference>
<dbReference type="FunFam" id="3.30.830.10:FF:000014">
    <property type="entry name" value="Mitochondrial-processing peptidase alpha subunit, mitochondrial"/>
    <property type="match status" value="1"/>
</dbReference>
<keyword evidence="12" id="KW-0472">Membrane</keyword>
<feature type="domain" description="UBC core" evidence="18">
    <location>
        <begin position="1586"/>
        <end position="1746"/>
    </location>
</feature>
<dbReference type="InterPro" id="IPR011042">
    <property type="entry name" value="6-blade_b-propeller_TolB-like"/>
</dbReference>
<evidence type="ECO:0000256" key="12">
    <source>
        <dbReference type="ARBA" id="ARBA00023136"/>
    </source>
</evidence>
<dbReference type="Pfam" id="PF05193">
    <property type="entry name" value="Peptidase_M16_C"/>
    <property type="match status" value="1"/>
</dbReference>
<evidence type="ECO:0000256" key="14">
    <source>
        <dbReference type="ARBA" id="ARBA00032315"/>
    </source>
</evidence>
<keyword evidence="20" id="KW-1185">Reference proteome</keyword>
<accession>A0A9Q0MF84</accession>
<dbReference type="SUPFAM" id="SSF63411">
    <property type="entry name" value="LuxS/MPP-like metallohydrolase"/>
    <property type="match status" value="2"/>
</dbReference>
<dbReference type="Pfam" id="PF00179">
    <property type="entry name" value="UQ_con"/>
    <property type="match status" value="1"/>
</dbReference>
<dbReference type="SUPFAM" id="SSF63829">
    <property type="entry name" value="Calcium-dependent phosphotriesterase"/>
    <property type="match status" value="1"/>
</dbReference>
<dbReference type="FunFam" id="3.10.110.10:FF:000051">
    <property type="entry name" value="ubiquitin-conjugating enzyme E2 R2-like"/>
    <property type="match status" value="1"/>
</dbReference>
<feature type="active site" description="Glycyl thioester intermediate" evidence="16">
    <location>
        <position position="1671"/>
    </location>
</feature>
<comment type="function">
    <text evidence="1">Substrate recognition and binding subunit of the essential mitochondrial processing protease (MPP), which cleaves the mitochondrial sequence off newly imported precursors proteins.</text>
</comment>
<evidence type="ECO:0000256" key="3">
    <source>
        <dbReference type="ARBA" id="ARBA00004305"/>
    </source>
</evidence>
<reference evidence="19" key="1">
    <citation type="submission" date="2022-12" db="EMBL/GenBank/DDBJ databases">
        <title>Genome assemblies of Blomia tropicalis.</title>
        <authorList>
            <person name="Cui Y."/>
        </authorList>
    </citation>
    <scope>NUCLEOTIDE SEQUENCE</scope>
    <source>
        <tissue evidence="19">Adult mites</tissue>
    </source>
</reference>
<evidence type="ECO:0000256" key="13">
    <source>
        <dbReference type="ARBA" id="ARBA00030006"/>
    </source>
</evidence>
<dbReference type="GO" id="GO:0030031">
    <property type="term" value="P:cell projection assembly"/>
    <property type="evidence" value="ECO:0007669"/>
    <property type="project" value="TreeGrafter"/>
</dbReference>
<dbReference type="GO" id="GO:0005759">
    <property type="term" value="C:mitochondrial matrix"/>
    <property type="evidence" value="ECO:0007669"/>
    <property type="project" value="UniProtKB-SubCell"/>
</dbReference>
<keyword evidence="11" id="KW-0496">Mitochondrion</keyword>
<dbReference type="InterPro" id="IPR018119">
    <property type="entry name" value="Strictosidine_synth_cons-reg"/>
</dbReference>
<proteinExistence type="inferred from homology"/>
<evidence type="ECO:0000256" key="17">
    <source>
        <dbReference type="SAM" id="MobiDB-lite"/>
    </source>
</evidence>
<dbReference type="InterPro" id="IPR001431">
    <property type="entry name" value="Pept_M16_Zn_BS"/>
</dbReference>
<protein>
    <recommendedName>
        <fullName evidence="6">Mitochondrial-processing peptidase subunit alpha</fullName>
    </recommendedName>
    <alternativeName>
        <fullName evidence="13">Alpha-MPP</fullName>
    </alternativeName>
    <alternativeName>
        <fullName evidence="14">Inactive zinc metalloprotease alpha</fullName>
    </alternativeName>
</protein>
<dbReference type="Pfam" id="PF20067">
    <property type="entry name" value="SSL_N"/>
    <property type="match status" value="1"/>
</dbReference>
<dbReference type="InterPro" id="IPR019137">
    <property type="entry name" value="Nck-associated_protein-1"/>
</dbReference>
<dbReference type="PROSITE" id="PS00183">
    <property type="entry name" value="UBC_1"/>
    <property type="match status" value="1"/>
</dbReference>
<feature type="compositionally biased region" description="Polar residues" evidence="17">
    <location>
        <begin position="653"/>
        <end position="665"/>
    </location>
</feature>
<evidence type="ECO:0000256" key="5">
    <source>
        <dbReference type="ARBA" id="ARBA00011587"/>
    </source>
</evidence>
<dbReference type="GO" id="GO:0005743">
    <property type="term" value="C:mitochondrial inner membrane"/>
    <property type="evidence" value="ECO:0007669"/>
    <property type="project" value="UniProtKB-SubCell"/>
</dbReference>
<dbReference type="EMBL" id="JAPWDV010000001">
    <property type="protein sequence ID" value="KAJ6224791.1"/>
    <property type="molecule type" value="Genomic_DNA"/>
</dbReference>
<keyword evidence="10" id="KW-0809">Transit peptide</keyword>
<dbReference type="Gene3D" id="2.120.10.30">
    <property type="entry name" value="TolB, C-terminal domain"/>
    <property type="match status" value="1"/>
</dbReference>
<dbReference type="PROSITE" id="PS50127">
    <property type="entry name" value="UBC_2"/>
    <property type="match status" value="1"/>
</dbReference>
<dbReference type="InterPro" id="IPR023313">
    <property type="entry name" value="UBQ-conjugating_AS"/>
</dbReference>
<evidence type="ECO:0000256" key="6">
    <source>
        <dbReference type="ARBA" id="ARBA00016741"/>
    </source>
</evidence>
<dbReference type="Pfam" id="PF00675">
    <property type="entry name" value="Peptidase_M16"/>
    <property type="match status" value="1"/>
</dbReference>
<dbReference type="InterPro" id="IPR007863">
    <property type="entry name" value="Peptidase_M16_C"/>
</dbReference>
<dbReference type="GO" id="GO:0016740">
    <property type="term" value="F:transferase activity"/>
    <property type="evidence" value="ECO:0007669"/>
    <property type="project" value="UniProtKB-KW"/>
</dbReference>
<dbReference type="FunFam" id="3.30.830.10:FF:000010">
    <property type="entry name" value="Mitochondrial-processing peptidase alpha subunit, mitochondrial"/>
    <property type="match status" value="1"/>
</dbReference>
<keyword evidence="9" id="KW-0999">Mitochondrion inner membrane</keyword>
<dbReference type="Gene3D" id="3.10.110.10">
    <property type="entry name" value="Ubiquitin Conjugating Enzyme"/>
    <property type="match status" value="1"/>
</dbReference>
<dbReference type="InterPro" id="IPR011249">
    <property type="entry name" value="Metalloenz_LuxS/M16"/>
</dbReference>
<evidence type="ECO:0000256" key="9">
    <source>
        <dbReference type="ARBA" id="ARBA00022792"/>
    </source>
</evidence>
<comment type="similarity">
    <text evidence="15">Belongs to the HEM-1/HEM-2 family.</text>
</comment>
<dbReference type="GO" id="GO:0046872">
    <property type="term" value="F:metal ion binding"/>
    <property type="evidence" value="ECO:0007669"/>
    <property type="project" value="InterPro"/>
</dbReference>
<evidence type="ECO:0000313" key="20">
    <source>
        <dbReference type="Proteomes" id="UP001142055"/>
    </source>
</evidence>
<gene>
    <name evidence="19" type="ORF">RDWZM_003336</name>
</gene>
<evidence type="ECO:0000259" key="18">
    <source>
        <dbReference type="PROSITE" id="PS50127"/>
    </source>
</evidence>
<dbReference type="PANTHER" id="PTHR12093:SF10">
    <property type="entry name" value="MEMBRANE-ASSOCIATED PROTEIN HEM"/>
    <property type="match status" value="1"/>
</dbReference>
<dbReference type="GO" id="GO:0048812">
    <property type="term" value="P:neuron projection morphogenesis"/>
    <property type="evidence" value="ECO:0007669"/>
    <property type="project" value="TreeGrafter"/>
</dbReference>
<dbReference type="GO" id="GO:0004222">
    <property type="term" value="F:metalloendopeptidase activity"/>
    <property type="evidence" value="ECO:0007669"/>
    <property type="project" value="InterPro"/>
</dbReference>
<feature type="region of interest" description="Disordered" evidence="17">
    <location>
        <begin position="2137"/>
        <end position="2173"/>
    </location>
</feature>
<dbReference type="GO" id="GO:0016477">
    <property type="term" value="P:cell migration"/>
    <property type="evidence" value="ECO:0007669"/>
    <property type="project" value="TreeGrafter"/>
</dbReference>
<dbReference type="InterPro" id="IPR000608">
    <property type="entry name" value="UBC"/>
</dbReference>
<evidence type="ECO:0000256" key="2">
    <source>
        <dbReference type="ARBA" id="ARBA00004273"/>
    </source>
</evidence>
<feature type="compositionally biased region" description="Polar residues" evidence="17">
    <location>
        <begin position="2147"/>
        <end position="2167"/>
    </location>
</feature>
<dbReference type="CDD" id="cd23795">
    <property type="entry name" value="UBCc_UBE2G1"/>
    <property type="match status" value="1"/>
</dbReference>
<evidence type="ECO:0000256" key="8">
    <source>
        <dbReference type="ARBA" id="ARBA00022786"/>
    </source>
</evidence>
<dbReference type="Proteomes" id="UP001142055">
    <property type="component" value="Chromosome 1"/>
</dbReference>
<evidence type="ECO:0000256" key="4">
    <source>
        <dbReference type="ARBA" id="ARBA00007261"/>
    </source>
</evidence>
<comment type="caution">
    <text evidence="19">The sequence shown here is derived from an EMBL/GenBank/DDBJ whole genome shotgun (WGS) entry which is preliminary data.</text>
</comment>
<comment type="similarity">
    <text evidence="4">Belongs to the peptidase M16 family.</text>
</comment>
<comment type="subcellular location">
    <subcellularLocation>
        <location evidence="2">Mitochondrion inner membrane</location>
    </subcellularLocation>
    <subcellularLocation>
        <location evidence="3">Mitochondrion matrix</location>
    </subcellularLocation>
</comment>
<dbReference type="SUPFAM" id="SSF54495">
    <property type="entry name" value="UBC-like"/>
    <property type="match status" value="1"/>
</dbReference>
<evidence type="ECO:0000256" key="7">
    <source>
        <dbReference type="ARBA" id="ARBA00022679"/>
    </source>
</evidence>
<sequence length="2173" mass="247466">MRSMTLAHPKLAEKLTILNDRGIGMLTRIYNIKKTCSDPKLKPAFLLDKQMESIIKHAVRKFPNISDYKTNSQFQLLSQMKDNILKSLALYYHTFVDLLEFKDNVCELLTTMDACQLTLDIKFNFDLTKSYLDLVVTYVSLMILLSRVEDRKAVLSLYNIAYDMTHGHSDVSFPRLGQLIIEYDQPLKKLSEEFVPHSKLLHQALVSFRDIFPNRNVLAQKWRTDQLFSLIANPETMLSPIQTDTMQCVYLSIDSMERYIIFGFLLIHSTLNQQDTQQLFMNALRCGWVTTLFRDEILHTHQFVQQYFETHKGYNKRISEVKEAYNHVLQVSAHVHRERRKYLRTALKELSLLFSDQPGLLGPKALFVFMALSFARDEVQWLLRHSENQPFRQSGKSKIYPEDLIDRQLPELLFYIEELRGLVRKYSQVIQLYHIQYLYGYDAHLLKDISENTSDLPEEDALILDSVYTTISNLRDSQSQLSTELFDFRALRLDWFRLQAYSSVSRYPFQLISHHANLATCMNTIVYHTKMVDYLDQMLNETSDLSIFCFCNRAFEEQFRMCLEFPAQTRYIIAFPLICGHFLNCVHELCPEERYAIGDRSINLVNLFLDEMSKEAKNIITTICDEHCIMSDMLMPKHAKMFTEQRKLKQKGAKTNSFNGTPSKNASEDQKSTANGKAGTHIFRPGDETFRRSREDLTTMDKLHMALTELCFAINHSPTIHVWDHTFFPREYLTQNLEHRFNKSLVNMTMYNEQTREIAKPSELLVSVRSYMNVLQSIESHVHIDMTRMFNNILLQQTQPQDAHGERTIAYLYTNWYLEVLLRRASSGHIVYSPRQKSFVSLVLDSQMPFSAEEFSDINELRALIELIGPYGIDHLVEKIMWHIASQITELKRIVITNVDTLKELRSKYDQPELMRELFKKLTGVDCVLQRMTIIGEMMCFRSLIQEALNDVLQERIPFLLGSIKDFHHSANSSMIDSLRIDNNGLKVVDELAAAAGFDCRVDPALVNALRMHKSELSADDKYEYACLLMVFIAVSLPKLARLENSIYRPEFEAHSNNIHCLAKAINGIAGALFTLTDPSDVEERLKEFLALASSSLLRLGQETGDKEAIRFPTPIYSQVTNDDTETQVTTLKNGLRVASQNKFGQFCTVGVVIDSGSRFEANHTPGVSHFLEKMAFNSTVEFESKDSIMKVLEEYGGICDCQGSRDTMIYAASIHSKGLQSAVHLLSEAVLRPKLTSEEVDFAKQMIEFELEDLDMKPDPEPILFEMIHAAAYRSNTLGLPRFCTNESLNMIKTSDLFNYISTYHRPQRMVVAGVGVDHQNLVDLAEQYFVEKEPIWTASSEIKSIIKPDMKVDDSISQYTGGMNKVTKDLSNISLGPTPMPELAHFVIGLESVSHQDLNNFVPICVLNMLMGGGGSFSAGGPGKGMYTRLYTRVLNLYHWMFSATALNHSYQDSGLFCIHASAHPNQLREMVNVIISEVVAMSQGVGEEELNRAKKQLKSMLLMNLEARPVMFEDIGRQVLSSGQRRPPQFFIDCIDKVTADDIVRVARDMLRTRASVAALGDLGQLPTIEEIEGALQSKQSNKAVLVLSKQLRQLIREPNDYFSVGLVDESDVFLWEVVIVGPRDTLYEGGIFKAHLKFPNNYPDEPPSMRFISEMWHPNIATNGLVCISTLHHPNEENFGYEDPSQRWSPVHSVETVVMSVISMLSDPNTESPANVDAAIDMRTNYENYKKRVRALAQKTLDTSQLPDSFNGPLLANQFLSKADHLFHNEIRGPESFAIWQGHVYTSLSDGRIVEVTDNNIRTITLIDPNNLGLAECRKPHNAGRCGRPLGLKFDSIGNLYTVDPYHGLYSVNISTGAIRLIVDISKENGLGARFLDDLVVLEKHNGHRVFYMTDASTEWDLYDVAILVAEHDRSGRLLRYDSETKTVEVILDKLNFPNGLELTDDKSAILMCSFNSRAIYKYHITGENAGKLTTLVDRLPGEPDNIKRSRDPNHETYWIGLFTARNRHKPHWSMDTIANNGYLKRFAMRLQRMVGSTIETTGSLFSDDAMRSFGFDLKTGHLMNLDAAYYGMGIEIDSNGTIINSLHSPDGHTTGLSEVFESHRTGTDRHFYLGSFGNPYLGRLQLPNNVFSGSGRLGRPSPDTSEQVFPLQSTSNDANSSNHSREEL</sequence>
<dbReference type="PANTHER" id="PTHR12093">
    <property type="entry name" value="NCK-ASSOCIATED PROTEIN 1"/>
    <property type="match status" value="1"/>
</dbReference>
<dbReference type="Gene3D" id="3.30.830.10">
    <property type="entry name" value="Metalloenzyme, LuxS/M16 peptidase-like"/>
    <property type="match status" value="2"/>
</dbReference>
<feature type="region of interest" description="Disordered" evidence="17">
    <location>
        <begin position="651"/>
        <end position="686"/>
    </location>
</feature>
<dbReference type="GO" id="GO:0006508">
    <property type="term" value="P:proteolysis"/>
    <property type="evidence" value="ECO:0007669"/>
    <property type="project" value="InterPro"/>
</dbReference>
<name>A0A9Q0MF84_BLOTA</name>